<reference evidence="2" key="1">
    <citation type="journal article" date="2023" name="Front. Plant Sci.">
        <title>Chromosomal-level genome assembly of Melastoma candidum provides insights into trichome evolution.</title>
        <authorList>
            <person name="Zhong Y."/>
            <person name="Wu W."/>
            <person name="Sun C."/>
            <person name="Zou P."/>
            <person name="Liu Y."/>
            <person name="Dai S."/>
            <person name="Zhou R."/>
        </authorList>
    </citation>
    <scope>NUCLEOTIDE SEQUENCE [LARGE SCALE GENOMIC DNA]</scope>
</reference>
<proteinExistence type="predicted"/>
<gene>
    <name evidence="1" type="ORF">MLD38_019218</name>
</gene>
<dbReference type="Proteomes" id="UP001057402">
    <property type="component" value="Chromosome 5"/>
</dbReference>
<name>A0ACB9QZD4_9MYRT</name>
<accession>A0ACB9QZD4</accession>
<keyword evidence="2" id="KW-1185">Reference proteome</keyword>
<dbReference type="EMBL" id="CM042884">
    <property type="protein sequence ID" value="KAI4370926.1"/>
    <property type="molecule type" value="Genomic_DNA"/>
</dbReference>
<comment type="caution">
    <text evidence="1">The sequence shown here is derived from an EMBL/GenBank/DDBJ whole genome shotgun (WGS) entry which is preliminary data.</text>
</comment>
<protein>
    <submittedName>
        <fullName evidence="1">Uncharacterized protein</fullName>
    </submittedName>
</protein>
<evidence type="ECO:0000313" key="2">
    <source>
        <dbReference type="Proteomes" id="UP001057402"/>
    </source>
</evidence>
<sequence>MHDVSDVRVADMLQKDFKKWTVVEIENLRLLAIVSGYYNTEKNFKRELLVSVESTEFLMNVLRFFDVNASQLPLSILPQPGLKEEMKAFEIDKFTSRKNVERLLEEFCSRTKSTLDMSS</sequence>
<evidence type="ECO:0000313" key="1">
    <source>
        <dbReference type="EMBL" id="KAI4370926.1"/>
    </source>
</evidence>
<organism evidence="1 2">
    <name type="scientific">Melastoma candidum</name>
    <dbReference type="NCBI Taxonomy" id="119954"/>
    <lineage>
        <taxon>Eukaryota</taxon>
        <taxon>Viridiplantae</taxon>
        <taxon>Streptophyta</taxon>
        <taxon>Embryophyta</taxon>
        <taxon>Tracheophyta</taxon>
        <taxon>Spermatophyta</taxon>
        <taxon>Magnoliopsida</taxon>
        <taxon>eudicotyledons</taxon>
        <taxon>Gunneridae</taxon>
        <taxon>Pentapetalae</taxon>
        <taxon>rosids</taxon>
        <taxon>malvids</taxon>
        <taxon>Myrtales</taxon>
        <taxon>Melastomataceae</taxon>
        <taxon>Melastomatoideae</taxon>
        <taxon>Melastomateae</taxon>
        <taxon>Melastoma</taxon>
    </lineage>
</organism>